<dbReference type="RefSeq" id="WP_263999801.1">
    <property type="nucleotide sequence ID" value="NZ_JACKVK010000022.1"/>
</dbReference>
<dbReference type="InterPro" id="IPR011032">
    <property type="entry name" value="GroES-like_sf"/>
</dbReference>
<comment type="caution">
    <text evidence="2">The sequence shown here is derived from an EMBL/GenBank/DDBJ whole genome shotgun (WGS) entry which is preliminary data.</text>
</comment>
<reference evidence="2" key="2">
    <citation type="journal article" date="2022" name="BMC Genomics">
        <title>Comparative genome analysis of mycobacteria focusing on tRNA and non-coding RNA.</title>
        <authorList>
            <person name="Behra P.R.K."/>
            <person name="Pettersson B.M.F."/>
            <person name="Ramesh M."/>
            <person name="Das S."/>
            <person name="Dasgupta S."/>
            <person name="Kirsebom L.A."/>
        </authorList>
    </citation>
    <scope>NUCLEOTIDE SEQUENCE</scope>
    <source>
        <strain evidence="2">DSM 44838</strain>
    </source>
</reference>
<dbReference type="PANTHER" id="PTHR43677">
    <property type="entry name" value="SHORT-CHAIN DEHYDROGENASE/REDUCTASE"/>
    <property type="match status" value="1"/>
</dbReference>
<organism evidence="2 3">
    <name type="scientific">Mycobacterium yunnanensis</name>
    <dbReference type="NCBI Taxonomy" id="368477"/>
    <lineage>
        <taxon>Bacteria</taxon>
        <taxon>Bacillati</taxon>
        <taxon>Actinomycetota</taxon>
        <taxon>Actinomycetes</taxon>
        <taxon>Mycobacteriales</taxon>
        <taxon>Mycobacteriaceae</taxon>
        <taxon>Mycobacterium</taxon>
    </lineage>
</organism>
<sequence>MLAAVLERFGNAAAEALAIKEVPEPVVGTGEVLVDVLATCIPPYAAEVFSGERRYPLEPPVISGVGAIGRVVRSSPDATRLRPGDLVWCDPTVRSRDDAVTPDITLQGWSSAGAGGVTLSRYFHDGPFAERMLVPTENVFPLGEVDEAELPRWAALVVLLVPYGGLLAADLRAGETVLVSGATGNFGSAGVAVALAMGAATVVCPGRNEAVLADLVARFGERVRPVVLTGDGDADRAAMQAAARGPVDVVLDLLPPSANAAVARAAAMTVRPYGRVVLMGGVGMLGGEDLALPYPWLMRNSVTVRGQWMYPRTANVGLINMIRSGVLDLARERVTVFPLVRANEAVRFAAAHGNPFDRTVLCPRTDLGERAAT</sequence>
<dbReference type="InterPro" id="IPR036291">
    <property type="entry name" value="NAD(P)-bd_dom_sf"/>
</dbReference>
<evidence type="ECO:0000313" key="2">
    <source>
        <dbReference type="EMBL" id="MCV7424711.1"/>
    </source>
</evidence>
<dbReference type="AlphaFoldDB" id="A0A9X2Z9W2"/>
<dbReference type="InterPro" id="IPR013154">
    <property type="entry name" value="ADH-like_N"/>
</dbReference>
<dbReference type="InterPro" id="IPR013149">
    <property type="entry name" value="ADH-like_C"/>
</dbReference>
<dbReference type="InterPro" id="IPR051397">
    <property type="entry name" value="Zn-ADH-like_protein"/>
</dbReference>
<proteinExistence type="predicted"/>
<dbReference type="GO" id="GO:0016491">
    <property type="term" value="F:oxidoreductase activity"/>
    <property type="evidence" value="ECO:0007669"/>
    <property type="project" value="InterPro"/>
</dbReference>
<feature type="domain" description="Enoyl reductase (ER)" evidence="1">
    <location>
        <begin position="12"/>
        <end position="354"/>
    </location>
</feature>
<reference evidence="2" key="1">
    <citation type="submission" date="2020-07" db="EMBL/GenBank/DDBJ databases">
        <authorList>
            <person name="Pettersson B.M.F."/>
            <person name="Behra P.R.K."/>
            <person name="Ramesh M."/>
            <person name="Das S."/>
            <person name="Dasgupta S."/>
            <person name="Kirsebom L.A."/>
        </authorList>
    </citation>
    <scope>NUCLEOTIDE SEQUENCE</scope>
    <source>
        <strain evidence="2">DSM 44838</strain>
    </source>
</reference>
<dbReference type="InterPro" id="IPR020843">
    <property type="entry name" value="ER"/>
</dbReference>
<dbReference type="Gene3D" id="3.90.180.10">
    <property type="entry name" value="Medium-chain alcohol dehydrogenases, catalytic domain"/>
    <property type="match status" value="1"/>
</dbReference>
<dbReference type="SUPFAM" id="SSF50129">
    <property type="entry name" value="GroES-like"/>
    <property type="match status" value="1"/>
</dbReference>
<dbReference type="EMBL" id="JACKVK010000022">
    <property type="protein sequence ID" value="MCV7424711.1"/>
    <property type="molecule type" value="Genomic_DNA"/>
</dbReference>
<protein>
    <submittedName>
        <fullName evidence="2">Zinc-binding alcohol dehydrogenase family protein</fullName>
    </submittedName>
</protein>
<dbReference type="Pfam" id="PF08240">
    <property type="entry name" value="ADH_N"/>
    <property type="match status" value="1"/>
</dbReference>
<dbReference type="Pfam" id="PF00107">
    <property type="entry name" value="ADH_zinc_N"/>
    <property type="match status" value="1"/>
</dbReference>
<dbReference type="PANTHER" id="PTHR43677:SF4">
    <property type="entry name" value="QUINONE OXIDOREDUCTASE-LIKE PROTEIN 2"/>
    <property type="match status" value="1"/>
</dbReference>
<dbReference type="Gene3D" id="3.40.50.720">
    <property type="entry name" value="NAD(P)-binding Rossmann-like Domain"/>
    <property type="match status" value="1"/>
</dbReference>
<dbReference type="SMART" id="SM00829">
    <property type="entry name" value="PKS_ER"/>
    <property type="match status" value="1"/>
</dbReference>
<dbReference type="Proteomes" id="UP001141629">
    <property type="component" value="Unassembled WGS sequence"/>
</dbReference>
<accession>A0A9X2Z9W2</accession>
<gene>
    <name evidence="2" type="ORF">H7K45_29640</name>
</gene>
<dbReference type="SUPFAM" id="SSF51735">
    <property type="entry name" value="NAD(P)-binding Rossmann-fold domains"/>
    <property type="match status" value="1"/>
</dbReference>
<keyword evidence="3" id="KW-1185">Reference proteome</keyword>
<name>A0A9X2Z9W2_9MYCO</name>
<evidence type="ECO:0000313" key="3">
    <source>
        <dbReference type="Proteomes" id="UP001141629"/>
    </source>
</evidence>
<evidence type="ECO:0000259" key="1">
    <source>
        <dbReference type="SMART" id="SM00829"/>
    </source>
</evidence>